<dbReference type="AlphaFoldDB" id="A0A6I4IBZ4"/>
<protein>
    <recommendedName>
        <fullName evidence="11">Aromatic hydrocarbon degradation protein</fullName>
    </recommendedName>
</protein>
<dbReference type="InterPro" id="IPR005017">
    <property type="entry name" value="OMPP1/FadL/TodX"/>
</dbReference>
<dbReference type="GO" id="GO:0015483">
    <property type="term" value="F:long-chain fatty acid transporting porin activity"/>
    <property type="evidence" value="ECO:0007669"/>
    <property type="project" value="TreeGrafter"/>
</dbReference>
<dbReference type="Pfam" id="PF03349">
    <property type="entry name" value="Toluene_X"/>
    <property type="match status" value="1"/>
</dbReference>
<sequence length="490" mass="53316">MKIKYLLSALATVAFAQNSFAQYAQDALRFSTFQPGATARIRGIGNAGTAVGGDLSSIGNNPAGLGFFTRSEFSFTPEYNGSNVKSSYLGNNMSDKRSAVNLSNASIVFHSRVNSARGADKSKGLLSFNFGVGYNRTNNFYENITYGGQNGGNSVANYYANLANANSVPKEELPQEGTLQGIAYDQRLIDLYNSSNSYQSNVRGSVAQLSNTMRTGGQSEFNLAFGLNSSNKVYIGGSVGISSLRYNSINTFTETGTASLFENGNDVNRNFTSDFIRDQSTSGSGINVKLGMILRPVESLRIGALFTSPTWYNIDDSYSEGISTQFDNIRPVSDRQNYDFSYNLRTPLKLAGGLAYFFGKYGFISGDVEYVDYSSAKLSFNGDRDDNTEIRRDYKSVVNSRVGAEARLADSFFLRGGYGFMGNPLKNGGADMNTVSGGLGYRFQNYSLDATYTHVKTSGTVRPYDIGPATPIANLNNRFSNVYLTLGVRF</sequence>
<evidence type="ECO:0000313" key="10">
    <source>
        <dbReference type="Proteomes" id="UP000434850"/>
    </source>
</evidence>
<dbReference type="Gene3D" id="2.40.160.60">
    <property type="entry name" value="Outer membrane protein transport protein (OMPP1/FadL/TodX)"/>
    <property type="match status" value="1"/>
</dbReference>
<feature type="chain" id="PRO_5026291397" description="Aromatic hydrocarbon degradation protein" evidence="8">
    <location>
        <begin position="22"/>
        <end position="490"/>
    </location>
</feature>
<reference evidence="9 10" key="1">
    <citation type="submission" date="2019-12" db="EMBL/GenBank/DDBJ databases">
        <title>Mucilaginibacter sp. HME9299 genome sequencing and assembly.</title>
        <authorList>
            <person name="Kang H."/>
            <person name="Kim H."/>
            <person name="Joh K."/>
        </authorList>
    </citation>
    <scope>NUCLEOTIDE SEQUENCE [LARGE SCALE GENOMIC DNA]</scope>
    <source>
        <strain evidence="9 10">HME9299</strain>
    </source>
</reference>
<dbReference type="GO" id="GO:0009279">
    <property type="term" value="C:cell outer membrane"/>
    <property type="evidence" value="ECO:0007669"/>
    <property type="project" value="UniProtKB-SubCell"/>
</dbReference>
<comment type="subcellular location">
    <subcellularLocation>
        <location evidence="1">Cell outer membrane</location>
        <topology evidence="1">Multi-pass membrane protein</topology>
    </subcellularLocation>
</comment>
<evidence type="ECO:0000256" key="2">
    <source>
        <dbReference type="ARBA" id="ARBA00008163"/>
    </source>
</evidence>
<evidence type="ECO:0008006" key="11">
    <source>
        <dbReference type="Google" id="ProtNLM"/>
    </source>
</evidence>
<evidence type="ECO:0000256" key="8">
    <source>
        <dbReference type="SAM" id="SignalP"/>
    </source>
</evidence>
<keyword evidence="3" id="KW-1134">Transmembrane beta strand</keyword>
<evidence type="ECO:0000256" key="4">
    <source>
        <dbReference type="ARBA" id="ARBA00022692"/>
    </source>
</evidence>
<dbReference type="PANTHER" id="PTHR35093">
    <property type="entry name" value="OUTER MEMBRANE PROTEIN NMB0088-RELATED"/>
    <property type="match status" value="1"/>
</dbReference>
<proteinExistence type="inferred from homology"/>
<dbReference type="Proteomes" id="UP000434850">
    <property type="component" value="Unassembled WGS sequence"/>
</dbReference>
<keyword evidence="6" id="KW-0472">Membrane</keyword>
<name>A0A6I4IBZ4_9SPHI</name>
<keyword evidence="4" id="KW-0812">Transmembrane</keyword>
<dbReference type="PANTHER" id="PTHR35093:SF8">
    <property type="entry name" value="OUTER MEMBRANE PROTEIN NMB0088-RELATED"/>
    <property type="match status" value="1"/>
</dbReference>
<evidence type="ECO:0000256" key="3">
    <source>
        <dbReference type="ARBA" id="ARBA00022452"/>
    </source>
</evidence>
<evidence type="ECO:0000256" key="7">
    <source>
        <dbReference type="ARBA" id="ARBA00023237"/>
    </source>
</evidence>
<comment type="caution">
    <text evidence="9">The sequence shown here is derived from an EMBL/GenBank/DDBJ whole genome shotgun (WGS) entry which is preliminary data.</text>
</comment>
<evidence type="ECO:0000256" key="6">
    <source>
        <dbReference type="ARBA" id="ARBA00023136"/>
    </source>
</evidence>
<organism evidence="9 10">
    <name type="scientific">Mucilaginibacter aquatilis</name>
    <dbReference type="NCBI Taxonomy" id="1517760"/>
    <lineage>
        <taxon>Bacteria</taxon>
        <taxon>Pseudomonadati</taxon>
        <taxon>Bacteroidota</taxon>
        <taxon>Sphingobacteriia</taxon>
        <taxon>Sphingobacteriales</taxon>
        <taxon>Sphingobacteriaceae</taxon>
        <taxon>Mucilaginibacter</taxon>
    </lineage>
</organism>
<dbReference type="EMBL" id="WQLA01000007">
    <property type="protein sequence ID" value="MVN92731.1"/>
    <property type="molecule type" value="Genomic_DNA"/>
</dbReference>
<keyword evidence="5 8" id="KW-0732">Signal</keyword>
<keyword evidence="7" id="KW-0998">Cell outer membrane</keyword>
<evidence type="ECO:0000256" key="1">
    <source>
        <dbReference type="ARBA" id="ARBA00004571"/>
    </source>
</evidence>
<dbReference type="OrthoDB" id="9765571at2"/>
<dbReference type="SUPFAM" id="SSF56935">
    <property type="entry name" value="Porins"/>
    <property type="match status" value="1"/>
</dbReference>
<evidence type="ECO:0000256" key="5">
    <source>
        <dbReference type="ARBA" id="ARBA00022729"/>
    </source>
</evidence>
<dbReference type="RefSeq" id="WP_157543049.1">
    <property type="nucleotide sequence ID" value="NZ_WQLA01000007.1"/>
</dbReference>
<accession>A0A6I4IBZ4</accession>
<feature type="signal peptide" evidence="8">
    <location>
        <begin position="1"/>
        <end position="21"/>
    </location>
</feature>
<gene>
    <name evidence="9" type="ORF">GO816_16465</name>
</gene>
<keyword evidence="10" id="KW-1185">Reference proteome</keyword>
<evidence type="ECO:0000313" key="9">
    <source>
        <dbReference type="EMBL" id="MVN92731.1"/>
    </source>
</evidence>
<comment type="similarity">
    <text evidence="2">Belongs to the OmpP1/FadL family.</text>
</comment>